<feature type="region of interest" description="Disordered" evidence="2">
    <location>
        <begin position="1"/>
        <end position="31"/>
    </location>
</feature>
<protein>
    <submittedName>
        <fullName evidence="4">Friend of PRMT1 duplication</fullName>
    </submittedName>
</protein>
<proteinExistence type="predicted"/>
<evidence type="ECO:0000313" key="4">
    <source>
        <dbReference type="EMBL" id="CEG48106.1"/>
    </source>
</evidence>
<keyword evidence="5" id="KW-1185">Reference proteome</keyword>
<feature type="domain" description="Chromatin target of PRMT1 protein C-terminal" evidence="3">
    <location>
        <begin position="136"/>
        <end position="233"/>
    </location>
</feature>
<accession>A0A0P1B043</accession>
<dbReference type="InterPro" id="IPR025715">
    <property type="entry name" value="FoP_C"/>
</dbReference>
<evidence type="ECO:0000256" key="1">
    <source>
        <dbReference type="ARBA" id="ARBA00022884"/>
    </source>
</evidence>
<dbReference type="Pfam" id="PF13865">
    <property type="entry name" value="FoP_duplication"/>
    <property type="match status" value="1"/>
</dbReference>
<dbReference type="OMA" id="MDQYWAS"/>
<evidence type="ECO:0000313" key="5">
    <source>
        <dbReference type="Proteomes" id="UP000054928"/>
    </source>
</evidence>
<organism evidence="4 5">
    <name type="scientific">Plasmopara halstedii</name>
    <name type="common">Downy mildew of sunflower</name>
    <dbReference type="NCBI Taxonomy" id="4781"/>
    <lineage>
        <taxon>Eukaryota</taxon>
        <taxon>Sar</taxon>
        <taxon>Stramenopiles</taxon>
        <taxon>Oomycota</taxon>
        <taxon>Peronosporomycetes</taxon>
        <taxon>Peronosporales</taxon>
        <taxon>Peronosporaceae</taxon>
        <taxon>Plasmopara</taxon>
    </lineage>
</organism>
<dbReference type="EMBL" id="CCYD01002887">
    <property type="protein sequence ID" value="CEG48106.1"/>
    <property type="molecule type" value="Genomic_DNA"/>
</dbReference>
<dbReference type="Proteomes" id="UP000054928">
    <property type="component" value="Unassembled WGS sequence"/>
</dbReference>
<feature type="compositionally biased region" description="Gly residues" evidence="2">
    <location>
        <begin position="151"/>
        <end position="183"/>
    </location>
</feature>
<name>A0A0P1B043_PLAHL</name>
<reference evidence="5" key="1">
    <citation type="submission" date="2014-09" db="EMBL/GenBank/DDBJ databases">
        <authorList>
            <person name="Sharma Rahul"/>
            <person name="Thines Marco"/>
        </authorList>
    </citation>
    <scope>NUCLEOTIDE SEQUENCE [LARGE SCALE GENOMIC DNA]</scope>
</reference>
<dbReference type="SMART" id="SM01218">
    <property type="entry name" value="FoP_duplication"/>
    <property type="match status" value="1"/>
</dbReference>
<evidence type="ECO:0000259" key="3">
    <source>
        <dbReference type="SMART" id="SM01218"/>
    </source>
</evidence>
<feature type="compositionally biased region" description="Polar residues" evidence="2">
    <location>
        <begin position="134"/>
        <end position="150"/>
    </location>
</feature>
<feature type="region of interest" description="Disordered" evidence="2">
    <location>
        <begin position="131"/>
        <end position="195"/>
    </location>
</feature>
<dbReference type="GeneID" id="36400635"/>
<dbReference type="AlphaFoldDB" id="A0A0P1B043"/>
<dbReference type="RefSeq" id="XP_024584475.1">
    <property type="nucleotide sequence ID" value="XM_024719148.1"/>
</dbReference>
<keyword evidence="1" id="KW-0694">RNA-binding</keyword>
<dbReference type="OrthoDB" id="77799at2759"/>
<dbReference type="GO" id="GO:0003723">
    <property type="term" value="F:RNA binding"/>
    <property type="evidence" value="ECO:0007669"/>
    <property type="project" value="UniProtKB-KW"/>
</dbReference>
<evidence type="ECO:0000256" key="2">
    <source>
        <dbReference type="SAM" id="MobiDB-lite"/>
    </source>
</evidence>
<sequence>MYRRAGAPRASVRGHRTIDQQHSRGKKMPRSVVGVSSIPLSSRFTSLAEETAPLQARKQQHHVTVVKVKKDKAQPIVRVSSGVKKANLSSTTRNQIHQKTQKLQQVAQNNRNKRLQIVTKRRKGLVPLEAIVKGNQNQPLKSSTLSNQQKGGRGAGHGGRGGRGSRGSRGGRGGRGGRVGQVGRGSAKAKLPTGDDLDMELDEYWHTAGKGPDPKAAQLDRQMEEYWAAKPALEKEKNYTLKTEADAPPDAPMK</sequence>